<protein>
    <submittedName>
        <fullName evidence="1">Uncharacterized protein</fullName>
    </submittedName>
</protein>
<comment type="caution">
    <text evidence="1">The sequence shown here is derived from an EMBL/GenBank/DDBJ whole genome shotgun (WGS) entry which is preliminary data.</text>
</comment>
<dbReference type="EMBL" id="BAAACP010000002">
    <property type="protein sequence ID" value="GAA0861744.1"/>
    <property type="molecule type" value="Genomic_DNA"/>
</dbReference>
<proteinExistence type="predicted"/>
<gene>
    <name evidence="1" type="ORF">GCM10008917_04340</name>
</gene>
<reference evidence="1 2" key="1">
    <citation type="journal article" date="2019" name="Int. J. Syst. Evol. Microbiol.">
        <title>The Global Catalogue of Microorganisms (GCM) 10K type strain sequencing project: providing services to taxonomists for standard genome sequencing and annotation.</title>
        <authorList>
            <consortium name="The Broad Institute Genomics Platform"/>
            <consortium name="The Broad Institute Genome Sequencing Center for Infectious Disease"/>
            <person name="Wu L."/>
            <person name="Ma J."/>
        </authorList>
    </citation>
    <scope>NUCLEOTIDE SEQUENCE [LARGE SCALE GENOMIC DNA]</scope>
    <source>
        <strain evidence="1 2">JCM 6486</strain>
    </source>
</reference>
<evidence type="ECO:0000313" key="2">
    <source>
        <dbReference type="Proteomes" id="UP001400965"/>
    </source>
</evidence>
<accession>A0ABN1LY14</accession>
<sequence length="42" mass="4985">MAHILQLVTKKKCNYCNEKYMVIEIRGIEYYQCPVCGCLTRK</sequence>
<dbReference type="Proteomes" id="UP001400965">
    <property type="component" value="Unassembled WGS sequence"/>
</dbReference>
<evidence type="ECO:0000313" key="1">
    <source>
        <dbReference type="EMBL" id="GAA0861744.1"/>
    </source>
</evidence>
<keyword evidence="2" id="KW-1185">Reference proteome</keyword>
<name>A0ABN1LY14_9FIRM</name>
<organism evidence="1 2">
    <name type="scientific">Paraclostridium tenue</name>
    <dbReference type="NCBI Taxonomy" id="1737"/>
    <lineage>
        <taxon>Bacteria</taxon>
        <taxon>Bacillati</taxon>
        <taxon>Bacillota</taxon>
        <taxon>Clostridia</taxon>
        <taxon>Peptostreptococcales</taxon>
        <taxon>Peptostreptococcaceae</taxon>
        <taxon>Paraclostridium</taxon>
    </lineage>
</organism>
<dbReference type="RefSeq" id="WP_346041655.1">
    <property type="nucleotide sequence ID" value="NZ_BAAACP010000002.1"/>
</dbReference>